<protein>
    <submittedName>
        <fullName evidence="1">Rhs element Vgr protein</fullName>
    </submittedName>
</protein>
<dbReference type="SUPFAM" id="SSF69279">
    <property type="entry name" value="Phage tail proteins"/>
    <property type="match status" value="2"/>
</dbReference>
<name>A0A4R6XZT7_9BURK</name>
<sequence>MIPNFNARTISVQSPVFKSSDWGTPYILFHSLKGSENINELFEYVVQVRAQDEEGQGIVERYISKAESLAGGAPGSNLDLKSTIGSNLTISIELDGKRLGVWGESIERQAGGILDSARGAGVRHINGIITKAAHLGSLGRYPLYEFTIRNWMWLLTQSSDYKVWQKVSIPDIIRAVLSTLPYKVDYRLTKTYPSMDYIVQYSESHYHFIKRLMESVGISFFVDHQKDGHTVVITDALSGFKPMDSVAYQECHVHPAGLKLAEEYISRLEPLQQHVTGQIRLNDHQFKQPKADQTSTSSQPWETAHNALEHYEWQQGGYLSADEGGKDKAQVYMEAIRQHGHRAIAAGNLRGIQSGHSLFIRNSTHEDANRGWIVLGTTLHATETSQETHSDSKYSIHVEFTLHPDNEQVRPDRR</sequence>
<dbReference type="NCBIfam" id="TIGR01646">
    <property type="entry name" value="vgr_GE"/>
    <property type="match status" value="1"/>
</dbReference>
<dbReference type="InterPro" id="IPR017847">
    <property type="entry name" value="T6SS_RhsGE_Vgr_subset"/>
</dbReference>
<keyword evidence="2" id="KW-1185">Reference proteome</keyword>
<dbReference type="NCBIfam" id="TIGR03361">
    <property type="entry name" value="VI_Rhs_Vgr"/>
    <property type="match status" value="1"/>
</dbReference>
<dbReference type="Gene3D" id="2.30.110.50">
    <property type="match status" value="1"/>
</dbReference>
<accession>A0A4R6XZT7</accession>
<gene>
    <name evidence="1" type="ORF">DFR44_1474</name>
</gene>
<dbReference type="Proteomes" id="UP000294480">
    <property type="component" value="Unassembled WGS sequence"/>
</dbReference>
<dbReference type="Gene3D" id="4.10.220.110">
    <property type="match status" value="1"/>
</dbReference>
<organism evidence="1 2">
    <name type="scientific">Hydromonas duriensis</name>
    <dbReference type="NCBI Taxonomy" id="1527608"/>
    <lineage>
        <taxon>Bacteria</taxon>
        <taxon>Pseudomonadati</taxon>
        <taxon>Pseudomonadota</taxon>
        <taxon>Betaproteobacteria</taxon>
        <taxon>Burkholderiales</taxon>
        <taxon>Burkholderiaceae</taxon>
        <taxon>Hydromonas</taxon>
    </lineage>
</organism>
<dbReference type="EMBL" id="SNZE01000047">
    <property type="protein sequence ID" value="TDR27061.1"/>
    <property type="molecule type" value="Genomic_DNA"/>
</dbReference>
<feature type="non-terminal residue" evidence="1">
    <location>
        <position position="414"/>
    </location>
</feature>
<dbReference type="AlphaFoldDB" id="A0A4R6XZT7"/>
<evidence type="ECO:0000313" key="2">
    <source>
        <dbReference type="Proteomes" id="UP000294480"/>
    </source>
</evidence>
<comment type="caution">
    <text evidence="1">The sequence shown here is derived from an EMBL/GenBank/DDBJ whole genome shotgun (WGS) entry which is preliminary data.</text>
</comment>
<proteinExistence type="predicted"/>
<dbReference type="RefSeq" id="WP_133621617.1">
    <property type="nucleotide sequence ID" value="NZ_SNZE01000047.1"/>
</dbReference>
<evidence type="ECO:0000313" key="1">
    <source>
        <dbReference type="EMBL" id="TDR27061.1"/>
    </source>
</evidence>
<dbReference type="InterPro" id="IPR006533">
    <property type="entry name" value="T6SS_Vgr_RhsGE"/>
</dbReference>
<reference evidence="1 2" key="1">
    <citation type="submission" date="2019-03" db="EMBL/GenBank/DDBJ databases">
        <title>Genomic Encyclopedia of Type Strains, Phase IV (KMG-IV): sequencing the most valuable type-strain genomes for metagenomic binning, comparative biology and taxonomic classification.</title>
        <authorList>
            <person name="Goeker M."/>
        </authorList>
    </citation>
    <scope>NUCLEOTIDE SEQUENCE [LARGE SCALE GENOMIC DNA]</scope>
    <source>
        <strain evidence="1 2">DSM 102852</strain>
    </source>
</reference>
<dbReference type="OrthoDB" id="1907165at2"/>
<dbReference type="Pfam" id="PF05954">
    <property type="entry name" value="Phage_GPD"/>
    <property type="match status" value="1"/>
</dbReference>
<dbReference type="Gene3D" id="3.55.50.10">
    <property type="entry name" value="Baseplate protein-like domains"/>
    <property type="match status" value="1"/>
</dbReference>